<keyword evidence="3" id="KW-1185">Reference proteome</keyword>
<proteinExistence type="predicted"/>
<dbReference type="Proteomes" id="UP001152622">
    <property type="component" value="Chromosome 10"/>
</dbReference>
<sequence>MPSARPPPPRPPVHSEAEGRRQPLARPLRLSIASVAFGSVQGVASIGVGRAVQFGGGLAPYLADIPLF</sequence>
<organism evidence="2 3">
    <name type="scientific">Synaphobranchus kaupii</name>
    <name type="common">Kaup's arrowtooth eel</name>
    <dbReference type="NCBI Taxonomy" id="118154"/>
    <lineage>
        <taxon>Eukaryota</taxon>
        <taxon>Metazoa</taxon>
        <taxon>Chordata</taxon>
        <taxon>Craniata</taxon>
        <taxon>Vertebrata</taxon>
        <taxon>Euteleostomi</taxon>
        <taxon>Actinopterygii</taxon>
        <taxon>Neopterygii</taxon>
        <taxon>Teleostei</taxon>
        <taxon>Anguilliformes</taxon>
        <taxon>Synaphobranchidae</taxon>
        <taxon>Synaphobranchus</taxon>
    </lineage>
</organism>
<reference evidence="2" key="1">
    <citation type="journal article" date="2023" name="Science">
        <title>Genome structures resolve the early diversification of teleost fishes.</title>
        <authorList>
            <person name="Parey E."/>
            <person name="Louis A."/>
            <person name="Montfort J."/>
            <person name="Bouchez O."/>
            <person name="Roques C."/>
            <person name="Iampietro C."/>
            <person name="Lluch J."/>
            <person name="Castinel A."/>
            <person name="Donnadieu C."/>
            <person name="Desvignes T."/>
            <person name="Floi Bucao C."/>
            <person name="Jouanno E."/>
            <person name="Wen M."/>
            <person name="Mejri S."/>
            <person name="Dirks R."/>
            <person name="Jansen H."/>
            <person name="Henkel C."/>
            <person name="Chen W.J."/>
            <person name="Zahm M."/>
            <person name="Cabau C."/>
            <person name="Klopp C."/>
            <person name="Thompson A.W."/>
            <person name="Robinson-Rechavi M."/>
            <person name="Braasch I."/>
            <person name="Lecointre G."/>
            <person name="Bobe J."/>
            <person name="Postlethwait J.H."/>
            <person name="Berthelot C."/>
            <person name="Roest Crollius H."/>
            <person name="Guiguen Y."/>
        </authorList>
    </citation>
    <scope>NUCLEOTIDE SEQUENCE</scope>
    <source>
        <strain evidence="2">WJC10195</strain>
    </source>
</reference>
<feature type="compositionally biased region" description="Pro residues" evidence="1">
    <location>
        <begin position="1"/>
        <end position="12"/>
    </location>
</feature>
<evidence type="ECO:0000256" key="1">
    <source>
        <dbReference type="SAM" id="MobiDB-lite"/>
    </source>
</evidence>
<protein>
    <submittedName>
        <fullName evidence="2">Uncharacterized protein</fullName>
    </submittedName>
</protein>
<evidence type="ECO:0000313" key="3">
    <source>
        <dbReference type="Proteomes" id="UP001152622"/>
    </source>
</evidence>
<dbReference type="AlphaFoldDB" id="A0A9Q1F0S1"/>
<gene>
    <name evidence="2" type="ORF">SKAU_G00273170</name>
</gene>
<accession>A0A9Q1F0S1</accession>
<feature type="region of interest" description="Disordered" evidence="1">
    <location>
        <begin position="1"/>
        <end position="22"/>
    </location>
</feature>
<evidence type="ECO:0000313" key="2">
    <source>
        <dbReference type="EMBL" id="KAJ8348728.1"/>
    </source>
</evidence>
<name>A0A9Q1F0S1_SYNKA</name>
<dbReference type="EMBL" id="JAINUF010000010">
    <property type="protein sequence ID" value="KAJ8348728.1"/>
    <property type="molecule type" value="Genomic_DNA"/>
</dbReference>
<comment type="caution">
    <text evidence="2">The sequence shown here is derived from an EMBL/GenBank/DDBJ whole genome shotgun (WGS) entry which is preliminary data.</text>
</comment>